<evidence type="ECO:0000256" key="6">
    <source>
        <dbReference type="SAM" id="MobiDB-lite"/>
    </source>
</evidence>
<evidence type="ECO:0000313" key="9">
    <source>
        <dbReference type="Proteomes" id="UP000268094"/>
    </source>
</evidence>
<dbReference type="InterPro" id="IPR000209">
    <property type="entry name" value="Peptidase_S8/S53_dom"/>
</dbReference>
<gene>
    <name evidence="8" type="ORF">D7V88_07100</name>
</gene>
<dbReference type="PROSITE" id="PS00138">
    <property type="entry name" value="SUBTILASE_SER"/>
    <property type="match status" value="1"/>
</dbReference>
<dbReference type="AlphaFoldDB" id="A0A3A8J929"/>
<dbReference type="PRINTS" id="PR00723">
    <property type="entry name" value="SUBTILISIN"/>
</dbReference>
<keyword evidence="2 5" id="KW-0645">Protease</keyword>
<dbReference type="PROSITE" id="PS00137">
    <property type="entry name" value="SUBTILASE_HIS"/>
    <property type="match status" value="1"/>
</dbReference>
<dbReference type="Proteomes" id="UP000268094">
    <property type="component" value="Unassembled WGS sequence"/>
</dbReference>
<reference evidence="9" key="1">
    <citation type="submission" date="2018-09" db="EMBL/GenBank/DDBJ databases">
        <authorList>
            <person name="Livingstone P.G."/>
            <person name="Whitworth D.E."/>
        </authorList>
    </citation>
    <scope>NUCLEOTIDE SEQUENCE [LARGE SCALE GENOMIC DNA]</scope>
    <source>
        <strain evidence="9">CA054A</strain>
    </source>
</reference>
<name>A0A3A8J929_9BACT</name>
<evidence type="ECO:0000256" key="4">
    <source>
        <dbReference type="ARBA" id="ARBA00022825"/>
    </source>
</evidence>
<dbReference type="InterPro" id="IPR036852">
    <property type="entry name" value="Peptidase_S8/S53_dom_sf"/>
</dbReference>
<comment type="caution">
    <text evidence="8">The sequence shown here is derived from an EMBL/GenBank/DDBJ whole genome shotgun (WGS) entry which is preliminary data.</text>
</comment>
<dbReference type="InterPro" id="IPR023828">
    <property type="entry name" value="Peptidase_S8_Ser-AS"/>
</dbReference>
<dbReference type="PROSITE" id="PS51892">
    <property type="entry name" value="SUBTILASE"/>
    <property type="match status" value="1"/>
</dbReference>
<dbReference type="InterPro" id="IPR015500">
    <property type="entry name" value="Peptidase_S8_subtilisin-rel"/>
</dbReference>
<evidence type="ECO:0000256" key="1">
    <source>
        <dbReference type="ARBA" id="ARBA00011073"/>
    </source>
</evidence>
<feature type="active site" description="Charge relay system" evidence="5">
    <location>
        <position position="165"/>
    </location>
</feature>
<dbReference type="InterPro" id="IPR051048">
    <property type="entry name" value="Peptidase_S8/S53_subtilisin"/>
</dbReference>
<protein>
    <submittedName>
        <fullName evidence="8">Peptidase S8</fullName>
    </submittedName>
</protein>
<feature type="active site" description="Charge relay system" evidence="5">
    <location>
        <position position="108"/>
    </location>
</feature>
<feature type="active site" description="Charge relay system" evidence="5">
    <location>
        <position position="336"/>
    </location>
</feature>
<organism evidence="8 9">
    <name type="scientific">Corallococcus terminator</name>
    <dbReference type="NCBI Taxonomy" id="2316733"/>
    <lineage>
        <taxon>Bacteria</taxon>
        <taxon>Pseudomonadati</taxon>
        <taxon>Myxococcota</taxon>
        <taxon>Myxococcia</taxon>
        <taxon>Myxococcales</taxon>
        <taxon>Cystobacterineae</taxon>
        <taxon>Myxococcaceae</taxon>
        <taxon>Corallococcus</taxon>
    </lineage>
</organism>
<dbReference type="Gene3D" id="3.40.50.200">
    <property type="entry name" value="Peptidase S8/S53 domain"/>
    <property type="match status" value="1"/>
</dbReference>
<dbReference type="SUPFAM" id="SSF52743">
    <property type="entry name" value="Subtilisin-like"/>
    <property type="match status" value="1"/>
</dbReference>
<comment type="similarity">
    <text evidence="1 5">Belongs to the peptidase S8 family.</text>
</comment>
<dbReference type="GO" id="GO:0004252">
    <property type="term" value="F:serine-type endopeptidase activity"/>
    <property type="evidence" value="ECO:0007669"/>
    <property type="project" value="UniProtKB-UniRule"/>
</dbReference>
<dbReference type="GO" id="GO:0006508">
    <property type="term" value="P:proteolysis"/>
    <property type="evidence" value="ECO:0007669"/>
    <property type="project" value="UniProtKB-KW"/>
</dbReference>
<keyword evidence="3 5" id="KW-0378">Hydrolase</keyword>
<evidence type="ECO:0000256" key="2">
    <source>
        <dbReference type="ARBA" id="ARBA00022670"/>
    </source>
</evidence>
<dbReference type="Pfam" id="PF00082">
    <property type="entry name" value="Peptidase_S8"/>
    <property type="match status" value="1"/>
</dbReference>
<dbReference type="RefSeq" id="WP_120539841.1">
    <property type="nucleotide sequence ID" value="NZ_RAVZ01000030.1"/>
</dbReference>
<evidence type="ECO:0000256" key="5">
    <source>
        <dbReference type="PROSITE-ProRule" id="PRU01240"/>
    </source>
</evidence>
<dbReference type="PANTHER" id="PTHR43399:SF4">
    <property type="entry name" value="CELL WALL-ASSOCIATED PROTEASE"/>
    <property type="match status" value="1"/>
</dbReference>
<dbReference type="InterPro" id="IPR022398">
    <property type="entry name" value="Peptidase_S8_His-AS"/>
</dbReference>
<proteinExistence type="inferred from homology"/>
<evidence type="ECO:0000256" key="3">
    <source>
        <dbReference type="ARBA" id="ARBA00022801"/>
    </source>
</evidence>
<keyword evidence="9" id="KW-1185">Reference proteome</keyword>
<feature type="region of interest" description="Disordered" evidence="6">
    <location>
        <begin position="1"/>
        <end position="62"/>
    </location>
</feature>
<keyword evidence="4 5" id="KW-0720">Serine protease</keyword>
<accession>A0A3A8J929</accession>
<evidence type="ECO:0000313" key="8">
    <source>
        <dbReference type="EMBL" id="RKG92202.1"/>
    </source>
</evidence>
<feature type="domain" description="Peptidase S8/S53" evidence="7">
    <location>
        <begin position="101"/>
        <end position="369"/>
    </location>
</feature>
<dbReference type="OrthoDB" id="9816306at2"/>
<dbReference type="EMBL" id="RAVZ01000030">
    <property type="protein sequence ID" value="RKG92202.1"/>
    <property type="molecule type" value="Genomic_DNA"/>
</dbReference>
<sequence>MEINRKSPASVAPTARTGETSRAEAPKAKPLTVRDGFETRGARPNNFVDRPTGRPAAPTGSVPASAFAFGSSNVAVKPDANKVVDAKKVDPSQPKPKPSGDPVIAVIDGGVDFKHTDLDDAMWTNPGEIDGDGIDNDGNGVKDDIHGFNVGTGEGNPFKGEGTDHGTHVAGIIAAEDNGEGNTGIAAGKAKVLSVGGLYDGADLLTNFERSVDYLVNLKTEQGVNIRAANASFGNTYRSPADQARWTAAVQKLADADILLVAATANGNGSNMNNVADMPANIDLPNVITIASMDKNNDKLARFSSHGDKVVDLAAVGEDVLSTVPGNKWEEMSGTSMATPTVAATAARMFAENPDLTAVQVRDLLLKTVELDTDLKGKVITGGKLDIDAAIQAAKDSVVAKPEQPAVATR</sequence>
<evidence type="ECO:0000259" key="7">
    <source>
        <dbReference type="Pfam" id="PF00082"/>
    </source>
</evidence>
<dbReference type="PANTHER" id="PTHR43399">
    <property type="entry name" value="SUBTILISIN-RELATED"/>
    <property type="match status" value="1"/>
</dbReference>